<feature type="transmembrane region" description="Helical" evidence="1">
    <location>
        <begin position="204"/>
        <end position="229"/>
    </location>
</feature>
<feature type="transmembrane region" description="Helical" evidence="1">
    <location>
        <begin position="18"/>
        <end position="37"/>
    </location>
</feature>
<dbReference type="RefSeq" id="WP_209899548.1">
    <property type="nucleotide sequence ID" value="NZ_BAAAJW010000004.1"/>
</dbReference>
<feature type="transmembrane region" description="Helical" evidence="1">
    <location>
        <begin position="146"/>
        <end position="164"/>
    </location>
</feature>
<sequence>MLENLATGFAASLSPENLLWCLIGVVAGTVIGMLPGLGATTGIAILIPLTLGMDPLTALIMLAGIYYGCQYGSTISAVLIATPGDANAVSTVLDGYAMARNGRAGAALAISAIGSFIAAIVSVLLLAALAAPIADLALDFGPVENFAIMVFALATIVSFSGGSVSKGLMMAGLGIFLSTVGVAMGFTTARFTGGSVNLLGGLDFVVVMIGVFAIGEVLTQVSQGGAAPIRARFRDLVISRRELKEAAPAIGRGTGLGFLFGSLPGAGSTLASFLAYGVEKSVSKRPEEFGKGAIRGVAAPESANNAAANANFIPTLSLGVPGGSTTAVLLGAFIMYGVQPGPLLFEEEPVLVWGLITSFFIGNVILLVLNLPMAPLFAQILRLPYNYLYPFIIFFSLIGAFAVAGNSFALVVVVLASLLGYFLKRFDYPSAPLILGLILGPMTEKALVQTSAFGRGDLSIILGSPVAVVILVLALVLGAAPVILRTIRARRESDDTSPKTLQGVS</sequence>
<keyword evidence="1" id="KW-1133">Transmembrane helix</keyword>
<keyword evidence="4" id="KW-1185">Reference proteome</keyword>
<keyword evidence="1" id="KW-0472">Membrane</keyword>
<dbReference type="PANTHER" id="PTHR35342:SF5">
    <property type="entry name" value="TRICARBOXYLIC TRANSPORT PROTEIN"/>
    <property type="match status" value="1"/>
</dbReference>
<feature type="transmembrane region" description="Helical" evidence="1">
    <location>
        <begin position="391"/>
        <end position="423"/>
    </location>
</feature>
<feature type="domain" description="DUF112" evidence="2">
    <location>
        <begin position="18"/>
        <end position="435"/>
    </location>
</feature>
<dbReference type="InterPro" id="IPR002823">
    <property type="entry name" value="DUF112_TM"/>
</dbReference>
<keyword evidence="1" id="KW-0812">Transmembrane</keyword>
<organism evidence="3 4">
    <name type="scientific">Brachybacterium sacelli</name>
    <dbReference type="NCBI Taxonomy" id="173364"/>
    <lineage>
        <taxon>Bacteria</taxon>
        <taxon>Bacillati</taxon>
        <taxon>Actinomycetota</taxon>
        <taxon>Actinomycetes</taxon>
        <taxon>Micrococcales</taxon>
        <taxon>Dermabacteraceae</taxon>
        <taxon>Brachybacterium</taxon>
    </lineage>
</organism>
<dbReference type="Pfam" id="PF01970">
    <property type="entry name" value="TctA"/>
    <property type="match status" value="1"/>
</dbReference>
<evidence type="ECO:0000313" key="4">
    <source>
        <dbReference type="Proteomes" id="UP001519290"/>
    </source>
</evidence>
<evidence type="ECO:0000256" key="1">
    <source>
        <dbReference type="SAM" id="Phobius"/>
    </source>
</evidence>
<name>A0ABS4WXF2_9MICO</name>
<evidence type="ECO:0000259" key="2">
    <source>
        <dbReference type="Pfam" id="PF01970"/>
    </source>
</evidence>
<evidence type="ECO:0000313" key="3">
    <source>
        <dbReference type="EMBL" id="MBP2380895.1"/>
    </source>
</evidence>
<proteinExistence type="predicted"/>
<protein>
    <submittedName>
        <fullName evidence="3">Tricarboxylic transport membrane protein</fullName>
    </submittedName>
</protein>
<feature type="transmembrane region" description="Helical" evidence="1">
    <location>
        <begin position="318"/>
        <end position="338"/>
    </location>
</feature>
<feature type="transmembrane region" description="Helical" evidence="1">
    <location>
        <begin position="350"/>
        <end position="371"/>
    </location>
</feature>
<comment type="caution">
    <text evidence="3">The sequence shown here is derived from an EMBL/GenBank/DDBJ whole genome shotgun (WGS) entry which is preliminary data.</text>
</comment>
<feature type="transmembrane region" description="Helical" evidence="1">
    <location>
        <begin position="460"/>
        <end position="484"/>
    </location>
</feature>
<feature type="transmembrane region" description="Helical" evidence="1">
    <location>
        <begin position="171"/>
        <end position="192"/>
    </location>
</feature>
<dbReference type="EMBL" id="JAGIOD010000001">
    <property type="protein sequence ID" value="MBP2380895.1"/>
    <property type="molecule type" value="Genomic_DNA"/>
</dbReference>
<gene>
    <name evidence="3" type="ORF">JOF43_000852</name>
</gene>
<accession>A0ABS4WXF2</accession>
<reference evidence="3 4" key="1">
    <citation type="submission" date="2021-03" db="EMBL/GenBank/DDBJ databases">
        <title>Sequencing the genomes of 1000 actinobacteria strains.</title>
        <authorList>
            <person name="Klenk H.-P."/>
        </authorList>
    </citation>
    <scope>NUCLEOTIDE SEQUENCE [LARGE SCALE GENOMIC DNA]</scope>
    <source>
        <strain evidence="3 4">DSM 14566</strain>
    </source>
</reference>
<dbReference type="Proteomes" id="UP001519290">
    <property type="component" value="Unassembled WGS sequence"/>
</dbReference>
<feature type="transmembrane region" description="Helical" evidence="1">
    <location>
        <begin position="106"/>
        <end position="134"/>
    </location>
</feature>
<dbReference type="PANTHER" id="PTHR35342">
    <property type="entry name" value="TRICARBOXYLIC TRANSPORT PROTEIN"/>
    <property type="match status" value="1"/>
</dbReference>